<keyword evidence="6" id="KW-0175">Coiled coil</keyword>
<feature type="coiled-coil region" evidence="6">
    <location>
        <begin position="401"/>
        <end position="428"/>
    </location>
</feature>
<dbReference type="SMART" id="SM00320">
    <property type="entry name" value="WD40"/>
    <property type="match status" value="5"/>
</dbReference>
<dbReference type="PANTHER" id="PTHR12442:SF22">
    <property type="entry name" value="CYTOPLASMIC DYNEIN 1 INTERMEDIATE CHAIN-RELATED"/>
    <property type="match status" value="1"/>
</dbReference>
<dbReference type="InParanoid" id="A9USY4"/>
<proteinExistence type="predicted"/>
<feature type="repeat" description="WD" evidence="5">
    <location>
        <begin position="360"/>
        <end position="393"/>
    </location>
</feature>
<dbReference type="PROSITE" id="PS50294">
    <property type="entry name" value="WD_REPEATS_REGION"/>
    <property type="match status" value="1"/>
</dbReference>
<reference evidence="7 8" key="1">
    <citation type="journal article" date="2008" name="Nature">
        <title>The genome of the choanoflagellate Monosiga brevicollis and the origin of metazoans.</title>
        <authorList>
            <consortium name="JGI Sequencing"/>
            <person name="King N."/>
            <person name="Westbrook M.J."/>
            <person name="Young S.L."/>
            <person name="Kuo A."/>
            <person name="Abedin M."/>
            <person name="Chapman J."/>
            <person name="Fairclough S."/>
            <person name="Hellsten U."/>
            <person name="Isogai Y."/>
            <person name="Letunic I."/>
            <person name="Marr M."/>
            <person name="Pincus D."/>
            <person name="Putnam N."/>
            <person name="Rokas A."/>
            <person name="Wright K.J."/>
            <person name="Zuzow R."/>
            <person name="Dirks W."/>
            <person name="Good M."/>
            <person name="Goodstein D."/>
            <person name="Lemons D."/>
            <person name="Li W."/>
            <person name="Lyons J.B."/>
            <person name="Morris A."/>
            <person name="Nichols S."/>
            <person name="Richter D.J."/>
            <person name="Salamov A."/>
            <person name="Bork P."/>
            <person name="Lim W.A."/>
            <person name="Manning G."/>
            <person name="Miller W.T."/>
            <person name="McGinnis W."/>
            <person name="Shapiro H."/>
            <person name="Tjian R."/>
            <person name="Grigoriev I.V."/>
            <person name="Rokhsar D."/>
        </authorList>
    </citation>
    <scope>NUCLEOTIDE SEQUENCE [LARGE SCALE GENOMIC DNA]</scope>
    <source>
        <strain evidence="8">MX1 / ATCC 50154</strain>
    </source>
</reference>
<dbReference type="EMBL" id="CH991545">
    <property type="protein sequence ID" value="EDQ91402.1"/>
    <property type="molecule type" value="Genomic_DNA"/>
</dbReference>
<dbReference type="FunCoup" id="A9USY4">
    <property type="interactions" value="1135"/>
</dbReference>
<dbReference type="Pfam" id="PF00400">
    <property type="entry name" value="WD40"/>
    <property type="match status" value="2"/>
</dbReference>
<dbReference type="InterPro" id="IPR001680">
    <property type="entry name" value="WD40_rpt"/>
</dbReference>
<dbReference type="InterPro" id="IPR036322">
    <property type="entry name" value="WD40_repeat_dom_sf"/>
</dbReference>
<keyword evidence="2" id="KW-0963">Cytoplasm</keyword>
<dbReference type="KEGG" id="mbr:MONBRDRAFT_15003"/>
<evidence type="ECO:0008006" key="9">
    <source>
        <dbReference type="Google" id="ProtNLM"/>
    </source>
</evidence>
<accession>A9USY4</accession>
<keyword evidence="8" id="KW-1185">Reference proteome</keyword>
<dbReference type="eggNOG" id="KOG1587">
    <property type="taxonomic scope" value="Eukaryota"/>
</dbReference>
<evidence type="ECO:0000313" key="7">
    <source>
        <dbReference type="EMBL" id="EDQ91402.1"/>
    </source>
</evidence>
<dbReference type="PROSITE" id="PS50082">
    <property type="entry name" value="WD_REPEATS_2"/>
    <property type="match status" value="1"/>
</dbReference>
<protein>
    <recommendedName>
        <fullName evidence="9">Cytoplasmic dynein intermediate chain</fullName>
    </recommendedName>
</protein>
<dbReference type="PANTHER" id="PTHR12442">
    <property type="entry name" value="DYNEIN INTERMEDIATE CHAIN"/>
    <property type="match status" value="1"/>
</dbReference>
<dbReference type="GO" id="GO:0045504">
    <property type="term" value="F:dynein heavy chain binding"/>
    <property type="evidence" value="ECO:0000318"/>
    <property type="project" value="GO_Central"/>
</dbReference>
<gene>
    <name evidence="7" type="ORF">MONBRDRAFT_15003</name>
</gene>
<dbReference type="GO" id="GO:0045503">
    <property type="term" value="F:dynein light chain binding"/>
    <property type="evidence" value="ECO:0000318"/>
    <property type="project" value="GO_Central"/>
</dbReference>
<keyword evidence="3 5" id="KW-0853">WD repeat</keyword>
<dbReference type="GeneID" id="5889295"/>
<dbReference type="SUPFAM" id="SSF50978">
    <property type="entry name" value="WD40 repeat-like"/>
    <property type="match status" value="1"/>
</dbReference>
<dbReference type="AlphaFoldDB" id="A9USY4"/>
<name>A9USY4_MONBE</name>
<dbReference type="InterPro" id="IPR015943">
    <property type="entry name" value="WD40/YVTN_repeat-like_dom_sf"/>
</dbReference>
<sequence>ELTPEEAEQQMNTGDFRVFLDNSSRLMERVLSVKYDPLIDYGAADETEKDLAPDQAVGEPKRFSDSRWTKGRTVTYIDWSSKHPELFAAAYNENPDAPHDPDGLVLIWNTHNLTRPEYYFECQSAVLCCRISPYQPNLVAAGTYSGQIVIWDKRSNKRTPVQRSSLSSNGHSYPVYCMDIVGTMNAHNLITVSTDGKLCSWSMDTLSEPEDRMLQLGNTKQATATCISFPPGDTNNFLLGTEEGTVYQASRHGAKAGVQTDGYAMPGYIGPVTGLQHHPATGNGEFSHLFLSSSTDWTVKLWSMRDHMALNVFDYFDDYVYDVKWSPVHPALFASVDGTGQLDFWNLNGDMEVPLARVTVQGHNIALNCLRWHQSGTSVAVGDADGTVHVYDIGDRLALPRADENSKLRETLNDLQAVREDVDRVAAQ</sequence>
<evidence type="ECO:0000256" key="6">
    <source>
        <dbReference type="SAM" id="Coils"/>
    </source>
</evidence>
<dbReference type="GO" id="GO:0005737">
    <property type="term" value="C:cytoplasm"/>
    <property type="evidence" value="ECO:0007669"/>
    <property type="project" value="UniProtKB-SubCell"/>
</dbReference>
<dbReference type="FunFam" id="2.130.10.10:FF:001896">
    <property type="entry name" value="Cytoplasmic dynein 1 intermediate chain"/>
    <property type="match status" value="1"/>
</dbReference>
<comment type="subcellular location">
    <subcellularLocation>
        <location evidence="1">Cytoplasm</location>
    </subcellularLocation>
</comment>
<dbReference type="RefSeq" id="XP_001743824.1">
    <property type="nucleotide sequence ID" value="XM_001743772.1"/>
</dbReference>
<feature type="non-terminal residue" evidence="7">
    <location>
        <position position="1"/>
    </location>
</feature>
<dbReference type="GO" id="GO:0005868">
    <property type="term" value="C:cytoplasmic dynein complex"/>
    <property type="evidence" value="ECO:0000318"/>
    <property type="project" value="GO_Central"/>
</dbReference>
<dbReference type="STRING" id="81824.A9USY4"/>
<evidence type="ECO:0000256" key="3">
    <source>
        <dbReference type="ARBA" id="ARBA00022574"/>
    </source>
</evidence>
<dbReference type="GO" id="GO:0010970">
    <property type="term" value="P:transport along microtubule"/>
    <property type="evidence" value="ECO:0000318"/>
    <property type="project" value="GO_Central"/>
</dbReference>
<dbReference type="Proteomes" id="UP000001357">
    <property type="component" value="Unassembled WGS sequence"/>
</dbReference>
<evidence type="ECO:0000256" key="4">
    <source>
        <dbReference type="ARBA" id="ARBA00022737"/>
    </source>
</evidence>
<evidence type="ECO:0000313" key="8">
    <source>
        <dbReference type="Proteomes" id="UP000001357"/>
    </source>
</evidence>
<dbReference type="OMA" id="CTCMSFA"/>
<keyword evidence="4" id="KW-0677">Repeat</keyword>
<organism evidence="7 8">
    <name type="scientific">Monosiga brevicollis</name>
    <name type="common">Choanoflagellate</name>
    <dbReference type="NCBI Taxonomy" id="81824"/>
    <lineage>
        <taxon>Eukaryota</taxon>
        <taxon>Choanoflagellata</taxon>
        <taxon>Craspedida</taxon>
        <taxon>Salpingoecidae</taxon>
        <taxon>Monosiga</taxon>
    </lineage>
</organism>
<evidence type="ECO:0000256" key="5">
    <source>
        <dbReference type="PROSITE-ProRule" id="PRU00221"/>
    </source>
</evidence>
<dbReference type="Gene3D" id="2.130.10.10">
    <property type="entry name" value="YVTN repeat-like/Quinoprotein amine dehydrogenase"/>
    <property type="match status" value="2"/>
</dbReference>
<dbReference type="InterPro" id="IPR050687">
    <property type="entry name" value="Dynein_IC"/>
</dbReference>
<evidence type="ECO:0000256" key="1">
    <source>
        <dbReference type="ARBA" id="ARBA00004496"/>
    </source>
</evidence>
<evidence type="ECO:0000256" key="2">
    <source>
        <dbReference type="ARBA" id="ARBA00022490"/>
    </source>
</evidence>